<protein>
    <submittedName>
        <fullName evidence="1">Uncharacterized protein</fullName>
    </submittedName>
</protein>
<organism evidence="1 2">
    <name type="scientific">Portunus trituberculatus</name>
    <name type="common">Swimming crab</name>
    <name type="synonym">Neptunus trituberculatus</name>
    <dbReference type="NCBI Taxonomy" id="210409"/>
    <lineage>
        <taxon>Eukaryota</taxon>
        <taxon>Metazoa</taxon>
        <taxon>Ecdysozoa</taxon>
        <taxon>Arthropoda</taxon>
        <taxon>Crustacea</taxon>
        <taxon>Multicrustacea</taxon>
        <taxon>Malacostraca</taxon>
        <taxon>Eumalacostraca</taxon>
        <taxon>Eucarida</taxon>
        <taxon>Decapoda</taxon>
        <taxon>Pleocyemata</taxon>
        <taxon>Brachyura</taxon>
        <taxon>Eubrachyura</taxon>
        <taxon>Portunoidea</taxon>
        <taxon>Portunidae</taxon>
        <taxon>Portuninae</taxon>
        <taxon>Portunus</taxon>
    </lineage>
</organism>
<sequence>MYIQISAVSMCPLMCGSARGEERLPGNVRRAVTGLELWRLEDMLAWWLVVNTGIRVIATGFGVQLAAAGESPTEADTRITATHTAARPSPAPRVIVMFPRQSTRRGAVPCTAAVDLCFKIHKAPSPCASPRPLCGRNTMNTSQGA</sequence>
<gene>
    <name evidence="1" type="ORF">E2C01_039447</name>
</gene>
<reference evidence="1 2" key="1">
    <citation type="submission" date="2019-05" db="EMBL/GenBank/DDBJ databases">
        <title>Another draft genome of Portunus trituberculatus and its Hox gene families provides insights of decapod evolution.</title>
        <authorList>
            <person name="Jeong J.-H."/>
            <person name="Song I."/>
            <person name="Kim S."/>
            <person name="Choi T."/>
            <person name="Kim D."/>
            <person name="Ryu S."/>
            <person name="Kim W."/>
        </authorList>
    </citation>
    <scope>NUCLEOTIDE SEQUENCE [LARGE SCALE GENOMIC DNA]</scope>
    <source>
        <tissue evidence="1">Muscle</tissue>
    </source>
</reference>
<accession>A0A5B7FER8</accession>
<evidence type="ECO:0000313" key="1">
    <source>
        <dbReference type="EMBL" id="MPC45741.1"/>
    </source>
</evidence>
<dbReference type="Proteomes" id="UP000324222">
    <property type="component" value="Unassembled WGS sequence"/>
</dbReference>
<dbReference type="AlphaFoldDB" id="A0A5B7FER8"/>
<proteinExistence type="predicted"/>
<name>A0A5B7FER8_PORTR</name>
<comment type="caution">
    <text evidence="1">The sequence shown here is derived from an EMBL/GenBank/DDBJ whole genome shotgun (WGS) entry which is preliminary data.</text>
</comment>
<keyword evidence="2" id="KW-1185">Reference proteome</keyword>
<evidence type="ECO:0000313" key="2">
    <source>
        <dbReference type="Proteomes" id="UP000324222"/>
    </source>
</evidence>
<dbReference type="EMBL" id="VSRR010006872">
    <property type="protein sequence ID" value="MPC45741.1"/>
    <property type="molecule type" value="Genomic_DNA"/>
</dbReference>